<reference evidence="2" key="1">
    <citation type="submission" date="2023-09" db="EMBL/GenBank/DDBJ databases">
        <authorList>
            <person name="Li S."/>
            <person name="Li X."/>
            <person name="Zhang C."/>
            <person name="Zhao Z."/>
        </authorList>
    </citation>
    <scope>NUCLEOTIDE SEQUENCE [LARGE SCALE GENOMIC DNA]</scope>
    <source>
        <strain evidence="2">SQ149</strain>
    </source>
</reference>
<dbReference type="EMBL" id="CP134145">
    <property type="protein sequence ID" value="WNC71022.1"/>
    <property type="molecule type" value="Genomic_DNA"/>
</dbReference>
<dbReference type="Gene3D" id="3.20.20.70">
    <property type="entry name" value="Aldolase class I"/>
    <property type="match status" value="1"/>
</dbReference>
<dbReference type="InterPro" id="IPR013785">
    <property type="entry name" value="Aldolase_TIM"/>
</dbReference>
<dbReference type="RefSeq" id="WP_348390157.1">
    <property type="nucleotide sequence ID" value="NZ_CP134145.1"/>
</dbReference>
<evidence type="ECO:0000313" key="1">
    <source>
        <dbReference type="EMBL" id="WNC71022.1"/>
    </source>
</evidence>
<dbReference type="Proteomes" id="UP001258994">
    <property type="component" value="Chromosome"/>
</dbReference>
<sequence length="39" mass="4369">MLATNAELVDRARTILNLMGTSLQTPAEARETLQLKNQR</sequence>
<dbReference type="Pfam" id="PF05853">
    <property type="entry name" value="BKACE"/>
    <property type="match status" value="1"/>
</dbReference>
<keyword evidence="2" id="KW-1185">Reference proteome</keyword>
<dbReference type="InterPro" id="IPR008567">
    <property type="entry name" value="BKACE"/>
</dbReference>
<evidence type="ECO:0000313" key="2">
    <source>
        <dbReference type="Proteomes" id="UP001258994"/>
    </source>
</evidence>
<name>A0ABY9TQF5_9GAMM</name>
<accession>A0ABY9TQF5</accession>
<protein>
    <submittedName>
        <fullName evidence="1">3-keto-5-aminohexanoate cleavage protein</fullName>
    </submittedName>
</protein>
<gene>
    <name evidence="1" type="ORF">RGQ13_12895</name>
</gene>
<proteinExistence type="predicted"/>
<organism evidence="1 2">
    <name type="scientific">Thalassotalea psychrophila</name>
    <dbReference type="NCBI Taxonomy" id="3065647"/>
    <lineage>
        <taxon>Bacteria</taxon>
        <taxon>Pseudomonadati</taxon>
        <taxon>Pseudomonadota</taxon>
        <taxon>Gammaproteobacteria</taxon>
        <taxon>Alteromonadales</taxon>
        <taxon>Colwelliaceae</taxon>
        <taxon>Thalassotalea</taxon>
    </lineage>
</organism>